<feature type="chain" id="PRO_5026005131" evidence="1">
    <location>
        <begin position="22"/>
        <end position="89"/>
    </location>
</feature>
<dbReference type="AlphaFoldDB" id="A0A6G1E2U7"/>
<accession>A0A6G1E2U7</accession>
<keyword evidence="3" id="KW-1185">Reference proteome</keyword>
<comment type="caution">
    <text evidence="2">The sequence shown here is derived from an EMBL/GenBank/DDBJ whole genome shotgun (WGS) entry which is preliminary data.</text>
</comment>
<evidence type="ECO:0000313" key="2">
    <source>
        <dbReference type="EMBL" id="KAF0918263.1"/>
    </source>
</evidence>
<evidence type="ECO:0000313" key="3">
    <source>
        <dbReference type="Proteomes" id="UP000479710"/>
    </source>
</evidence>
<proteinExistence type="predicted"/>
<dbReference type="Proteomes" id="UP000479710">
    <property type="component" value="Unassembled WGS sequence"/>
</dbReference>
<name>A0A6G1E2U7_9ORYZ</name>
<gene>
    <name evidence="2" type="ORF">E2562_023345</name>
</gene>
<reference evidence="2 3" key="1">
    <citation type="submission" date="2019-11" db="EMBL/GenBank/DDBJ databases">
        <title>Whole genome sequence of Oryza granulata.</title>
        <authorList>
            <person name="Li W."/>
        </authorList>
    </citation>
    <scope>NUCLEOTIDE SEQUENCE [LARGE SCALE GENOMIC DNA]</scope>
    <source>
        <strain evidence="3">cv. Menghai</strain>
        <tissue evidence="2">Leaf</tissue>
    </source>
</reference>
<organism evidence="2 3">
    <name type="scientific">Oryza meyeriana var. granulata</name>
    <dbReference type="NCBI Taxonomy" id="110450"/>
    <lineage>
        <taxon>Eukaryota</taxon>
        <taxon>Viridiplantae</taxon>
        <taxon>Streptophyta</taxon>
        <taxon>Embryophyta</taxon>
        <taxon>Tracheophyta</taxon>
        <taxon>Spermatophyta</taxon>
        <taxon>Magnoliopsida</taxon>
        <taxon>Liliopsida</taxon>
        <taxon>Poales</taxon>
        <taxon>Poaceae</taxon>
        <taxon>BOP clade</taxon>
        <taxon>Oryzoideae</taxon>
        <taxon>Oryzeae</taxon>
        <taxon>Oryzinae</taxon>
        <taxon>Oryza</taxon>
        <taxon>Oryza meyeriana</taxon>
    </lineage>
</organism>
<keyword evidence="1" id="KW-0732">Signal</keyword>
<dbReference type="EMBL" id="SPHZ02000005">
    <property type="protein sequence ID" value="KAF0918263.1"/>
    <property type="molecule type" value="Genomic_DNA"/>
</dbReference>
<feature type="signal peptide" evidence="1">
    <location>
        <begin position="1"/>
        <end position="21"/>
    </location>
</feature>
<sequence length="89" mass="9688">MATPAASTLATHLMALYLVTGGEYAPHILRKNSCEILVANASKGIRDPSGQLVPGKVQHAESFYVLERLRLPMSEGRFPDILRSARPSI</sequence>
<protein>
    <submittedName>
        <fullName evidence="2">Uncharacterized protein</fullName>
    </submittedName>
</protein>
<evidence type="ECO:0000256" key="1">
    <source>
        <dbReference type="SAM" id="SignalP"/>
    </source>
</evidence>